<evidence type="ECO:0000259" key="3">
    <source>
        <dbReference type="Pfam" id="PF22725"/>
    </source>
</evidence>
<feature type="domain" description="Gfo/Idh/MocA-like oxidoreductase N-terminal" evidence="2">
    <location>
        <begin position="15"/>
        <end position="131"/>
    </location>
</feature>
<feature type="domain" description="GFO/IDH/MocA-like oxidoreductase" evidence="3">
    <location>
        <begin position="140"/>
        <end position="267"/>
    </location>
</feature>
<dbReference type="OrthoDB" id="9815825at2"/>
<dbReference type="Gene3D" id="3.30.360.10">
    <property type="entry name" value="Dihydrodipicolinate Reductase, domain 2"/>
    <property type="match status" value="1"/>
</dbReference>
<dbReference type="Gene3D" id="3.40.50.720">
    <property type="entry name" value="NAD(P)-binding Rossmann-like Domain"/>
    <property type="match status" value="1"/>
</dbReference>
<dbReference type="InterPro" id="IPR050463">
    <property type="entry name" value="Gfo/Idh/MocA_oxidrdct_glycsds"/>
</dbReference>
<dbReference type="InterPro" id="IPR055170">
    <property type="entry name" value="GFO_IDH_MocA-like_dom"/>
</dbReference>
<dbReference type="Proteomes" id="UP000216605">
    <property type="component" value="Unassembled WGS sequence"/>
</dbReference>
<dbReference type="InterPro" id="IPR036291">
    <property type="entry name" value="NAD(P)-bd_dom_sf"/>
</dbReference>
<dbReference type="AlphaFoldDB" id="A0A255YV97"/>
<dbReference type="RefSeq" id="WP_094416491.1">
    <property type="nucleotide sequence ID" value="NZ_NOXV01000301.1"/>
</dbReference>
<dbReference type="Pfam" id="PF01408">
    <property type="entry name" value="GFO_IDH_MocA"/>
    <property type="match status" value="1"/>
</dbReference>
<proteinExistence type="predicted"/>
<dbReference type="SUPFAM" id="SSF51735">
    <property type="entry name" value="NAD(P)-binding Rossmann-fold domains"/>
    <property type="match status" value="1"/>
</dbReference>
<evidence type="ECO:0000313" key="5">
    <source>
        <dbReference type="Proteomes" id="UP000216605"/>
    </source>
</evidence>
<dbReference type="GO" id="GO:0016491">
    <property type="term" value="F:oxidoreductase activity"/>
    <property type="evidence" value="ECO:0007669"/>
    <property type="project" value="UniProtKB-KW"/>
</dbReference>
<evidence type="ECO:0000256" key="1">
    <source>
        <dbReference type="ARBA" id="ARBA00023002"/>
    </source>
</evidence>
<keyword evidence="1" id="KW-0560">Oxidoreductase</keyword>
<dbReference type="PANTHER" id="PTHR43818:SF11">
    <property type="entry name" value="BCDNA.GH03377"/>
    <property type="match status" value="1"/>
</dbReference>
<dbReference type="InterPro" id="IPR000683">
    <property type="entry name" value="Gfo/Idh/MocA-like_OxRdtase_N"/>
</dbReference>
<comment type="caution">
    <text evidence="4">The sequence shown here is derived from an EMBL/GenBank/DDBJ whole genome shotgun (WGS) entry which is preliminary data.</text>
</comment>
<protein>
    <submittedName>
        <fullName evidence="4">Oxidoreductase</fullName>
    </submittedName>
</protein>
<keyword evidence="5" id="KW-1185">Reference proteome</keyword>
<dbReference type="GO" id="GO:0000166">
    <property type="term" value="F:nucleotide binding"/>
    <property type="evidence" value="ECO:0007669"/>
    <property type="project" value="InterPro"/>
</dbReference>
<gene>
    <name evidence="4" type="ORF">CHU92_13645</name>
</gene>
<evidence type="ECO:0000259" key="2">
    <source>
        <dbReference type="Pfam" id="PF01408"/>
    </source>
</evidence>
<sequence length="341" mass="37291">MALTEEQQDKKTLSLGFIGVGWIGRNRMEVLLNAGKAEAAIISEPYEQNATEALKSAPNALVTDTPESIYSNPGLDGIVIATPSAMHAAQSVEALNAGKAVFCQKPLGRTADEVRQVVQASKQADKLLAVDLSYRYTKAFKAVYDVITSGQIGKVYAVDLTFHNAYGPDKEWFYDIKRSGGGCVMDLGIHLVDLALWSLGFPEITEISSQLFCKGEKLEPKEEKVEDFARVLMMTDADTAISLECSWHVSAGQDAVIEAKFYGTEGGAAFKNINGSFYDFTAEKYKGTHKEILVSPPDDWSGRAGIAWADEVLKGTGYDSKTAEEFIKTAEIIDRIYERQA</sequence>
<organism evidence="4 5">
    <name type="scientific">Flavobacterium cyanobacteriorum</name>
    <dbReference type="NCBI Taxonomy" id="2022802"/>
    <lineage>
        <taxon>Bacteria</taxon>
        <taxon>Pseudomonadati</taxon>
        <taxon>Bacteroidota</taxon>
        <taxon>Flavobacteriia</taxon>
        <taxon>Flavobacteriales</taxon>
        <taxon>Flavobacteriaceae</taxon>
        <taxon>Flavobacterium</taxon>
    </lineage>
</organism>
<evidence type="ECO:0000313" key="4">
    <source>
        <dbReference type="EMBL" id="OYQ33176.1"/>
    </source>
</evidence>
<reference evidence="4 5" key="1">
    <citation type="submission" date="2017-07" db="EMBL/GenBank/DDBJ databases">
        <title>Flavobacterium cyanobacteriorum sp. nov., isolated from cyanobacterial aggregates in a eutrophic lake.</title>
        <authorList>
            <person name="Cai H."/>
        </authorList>
    </citation>
    <scope>NUCLEOTIDE SEQUENCE [LARGE SCALE GENOMIC DNA]</scope>
    <source>
        <strain evidence="4 5">TH021</strain>
    </source>
</reference>
<accession>A0A255YV97</accession>
<dbReference type="SUPFAM" id="SSF55347">
    <property type="entry name" value="Glyceraldehyde-3-phosphate dehydrogenase-like, C-terminal domain"/>
    <property type="match status" value="1"/>
</dbReference>
<dbReference type="PANTHER" id="PTHR43818">
    <property type="entry name" value="BCDNA.GH03377"/>
    <property type="match status" value="1"/>
</dbReference>
<dbReference type="EMBL" id="NOXV01000301">
    <property type="protein sequence ID" value="OYQ33176.1"/>
    <property type="molecule type" value="Genomic_DNA"/>
</dbReference>
<name>A0A255YV97_9FLAO</name>
<dbReference type="Pfam" id="PF22725">
    <property type="entry name" value="GFO_IDH_MocA_C3"/>
    <property type="match status" value="1"/>
</dbReference>